<organism evidence="7 8">
    <name type="scientific">Trichoplusia ni</name>
    <name type="common">Cabbage looper</name>
    <dbReference type="NCBI Taxonomy" id="7111"/>
    <lineage>
        <taxon>Eukaryota</taxon>
        <taxon>Metazoa</taxon>
        <taxon>Ecdysozoa</taxon>
        <taxon>Arthropoda</taxon>
        <taxon>Hexapoda</taxon>
        <taxon>Insecta</taxon>
        <taxon>Pterygota</taxon>
        <taxon>Neoptera</taxon>
        <taxon>Endopterygota</taxon>
        <taxon>Lepidoptera</taxon>
        <taxon>Glossata</taxon>
        <taxon>Ditrysia</taxon>
        <taxon>Noctuoidea</taxon>
        <taxon>Noctuidae</taxon>
        <taxon>Plusiinae</taxon>
        <taxon>Trichoplusia</taxon>
    </lineage>
</organism>
<feature type="transmembrane region" description="Helical" evidence="6">
    <location>
        <begin position="378"/>
        <end position="396"/>
    </location>
</feature>
<feature type="transmembrane region" description="Helical" evidence="6">
    <location>
        <begin position="113"/>
        <end position="131"/>
    </location>
</feature>
<evidence type="ECO:0000313" key="7">
    <source>
        <dbReference type="Proteomes" id="UP000322000"/>
    </source>
</evidence>
<evidence type="ECO:0000256" key="2">
    <source>
        <dbReference type="ARBA" id="ARBA00022692"/>
    </source>
</evidence>
<keyword evidence="2 6" id="KW-0812">Transmembrane</keyword>
<dbReference type="InterPro" id="IPR011701">
    <property type="entry name" value="MFS"/>
</dbReference>
<proteinExistence type="predicted"/>
<feature type="transmembrane region" description="Helical" evidence="6">
    <location>
        <begin position="308"/>
        <end position="326"/>
    </location>
</feature>
<dbReference type="SUPFAM" id="SSF103473">
    <property type="entry name" value="MFS general substrate transporter"/>
    <property type="match status" value="1"/>
</dbReference>
<feature type="transmembrane region" description="Helical" evidence="6">
    <location>
        <begin position="346"/>
        <end position="366"/>
    </location>
</feature>
<dbReference type="AlphaFoldDB" id="A0A7E5VMY1"/>
<dbReference type="Proteomes" id="UP000322000">
    <property type="component" value="Chromosome 6"/>
</dbReference>
<evidence type="ECO:0000256" key="3">
    <source>
        <dbReference type="ARBA" id="ARBA00022989"/>
    </source>
</evidence>
<dbReference type="InterPro" id="IPR036259">
    <property type="entry name" value="MFS_trans_sf"/>
</dbReference>
<keyword evidence="7" id="KW-1185">Reference proteome</keyword>
<dbReference type="GeneID" id="113495251"/>
<feature type="transmembrane region" description="Helical" evidence="6">
    <location>
        <begin position="436"/>
        <end position="456"/>
    </location>
</feature>
<dbReference type="RefSeq" id="XP_026729688.1">
    <property type="nucleotide sequence ID" value="XM_026873887.1"/>
</dbReference>
<keyword evidence="3 6" id="KW-1133">Transmembrane helix</keyword>
<evidence type="ECO:0000256" key="6">
    <source>
        <dbReference type="SAM" id="Phobius"/>
    </source>
</evidence>
<dbReference type="Gene3D" id="1.20.1250.20">
    <property type="entry name" value="MFS general substrate transporter like domains"/>
    <property type="match status" value="1"/>
</dbReference>
<evidence type="ECO:0000256" key="5">
    <source>
        <dbReference type="SAM" id="MobiDB-lite"/>
    </source>
</evidence>
<dbReference type="PANTHER" id="PTHR23507:SF1">
    <property type="entry name" value="FI18259P1-RELATED"/>
    <property type="match status" value="1"/>
</dbReference>
<name>A0A7E5VMY1_TRINI</name>
<evidence type="ECO:0000256" key="1">
    <source>
        <dbReference type="ARBA" id="ARBA00004141"/>
    </source>
</evidence>
<sequence length="508" mass="57869">MVTENGRLSNNIEEFTEEDPLRQTDGNEEAKEKLTFRDRVVLVFRNITIEPCLFMFILAAMIIMTATQNLNLEKACRVNLNFTEEICDSLKAQDVESENAYERETQKLLARALSWRTYLAATLPCIFALFAGSFSDITGHRKFFIMITSFGQLLIGINNIFHVYFFYQLRLEYLVFSEAIIEGLSGGWCLCFLTAFAFVSSITTDKDRTYRLGLTSFSITLAFPVGMGTSGILLKAIGYYGCYGLTIGIHVLNLLYLLFVLKDPKRNKEQKKHDRRGICHLIRQFFQLSNVKDTVSVIVRKAPNNRSIRLCVLLGVVSFLFGPMYGEISVLYLSTRYRFNWDEVKFSIFQAYNFITHAIGTIFSIMVLSKHLQFHDSLLGIVSTLSKVAASFVYCFAPNEKIFYLAPLVEILNGTSLLAMRSLITKLVEPSELGKVNSLVALVENLMPLIYVPLYTRVYSATMEVLPGAVFLMGALMTIPAIIVLIWFYYDHRRDLRKAKKVPIDNRL</sequence>
<reference evidence="8" key="1">
    <citation type="submission" date="2025-08" db="UniProtKB">
        <authorList>
            <consortium name="RefSeq"/>
        </authorList>
    </citation>
    <scope>IDENTIFICATION</scope>
</reference>
<feature type="transmembrane region" description="Helical" evidence="6">
    <location>
        <begin position="212"/>
        <end position="232"/>
    </location>
</feature>
<dbReference type="GO" id="GO:0016020">
    <property type="term" value="C:membrane"/>
    <property type="evidence" value="ECO:0007669"/>
    <property type="project" value="UniProtKB-SubCell"/>
</dbReference>
<feature type="transmembrane region" description="Helical" evidence="6">
    <location>
        <begin position="143"/>
        <end position="167"/>
    </location>
</feature>
<keyword evidence="4 6" id="KW-0472">Membrane</keyword>
<gene>
    <name evidence="8" type="primary">LOC113495251</name>
</gene>
<protein>
    <submittedName>
        <fullName evidence="8">Solute carrier family 46 member 3-like</fullName>
    </submittedName>
</protein>
<feature type="region of interest" description="Disordered" evidence="5">
    <location>
        <begin position="1"/>
        <end position="27"/>
    </location>
</feature>
<comment type="subcellular location">
    <subcellularLocation>
        <location evidence="1">Membrane</location>
        <topology evidence="1">Multi-pass membrane protein</topology>
    </subcellularLocation>
</comment>
<dbReference type="InParanoid" id="A0A7E5VMY1"/>
<evidence type="ECO:0000256" key="4">
    <source>
        <dbReference type="ARBA" id="ARBA00023136"/>
    </source>
</evidence>
<feature type="transmembrane region" description="Helical" evidence="6">
    <location>
        <begin position="468"/>
        <end position="490"/>
    </location>
</feature>
<evidence type="ECO:0000313" key="8">
    <source>
        <dbReference type="RefSeq" id="XP_026729688.1"/>
    </source>
</evidence>
<feature type="transmembrane region" description="Helical" evidence="6">
    <location>
        <begin position="40"/>
        <end position="64"/>
    </location>
</feature>
<dbReference type="KEGG" id="tnl:113495251"/>
<dbReference type="GO" id="GO:0022857">
    <property type="term" value="F:transmembrane transporter activity"/>
    <property type="evidence" value="ECO:0007669"/>
    <property type="project" value="InterPro"/>
</dbReference>
<feature type="transmembrane region" description="Helical" evidence="6">
    <location>
        <begin position="179"/>
        <end position="200"/>
    </location>
</feature>
<feature type="compositionally biased region" description="Polar residues" evidence="5">
    <location>
        <begin position="1"/>
        <end position="13"/>
    </location>
</feature>
<feature type="transmembrane region" description="Helical" evidence="6">
    <location>
        <begin position="402"/>
        <end position="424"/>
    </location>
</feature>
<feature type="transmembrane region" description="Helical" evidence="6">
    <location>
        <begin position="238"/>
        <end position="261"/>
    </location>
</feature>
<accession>A0A7E5VMY1</accession>
<dbReference type="PANTHER" id="PTHR23507">
    <property type="entry name" value="ZGC:174356"/>
    <property type="match status" value="1"/>
</dbReference>
<dbReference type="OrthoDB" id="3026777at2759"/>
<dbReference type="Pfam" id="PF07690">
    <property type="entry name" value="MFS_1"/>
    <property type="match status" value="1"/>
</dbReference>